<dbReference type="PANTHER" id="PTHR38471:SF2">
    <property type="entry name" value="FOUR HELIX BUNDLE PROTEIN"/>
    <property type="match status" value="1"/>
</dbReference>
<keyword evidence="2" id="KW-1185">Reference proteome</keyword>
<dbReference type="Pfam" id="PF05635">
    <property type="entry name" value="23S_rRNA_IVP"/>
    <property type="match status" value="1"/>
</dbReference>
<dbReference type="AlphaFoldDB" id="A0A4R3HVA2"/>
<dbReference type="NCBIfam" id="NF008912">
    <property type="entry name" value="PRK12275.1-6"/>
    <property type="match status" value="1"/>
</dbReference>
<organism evidence="1 2">
    <name type="scientific">Reinekea marinisedimentorum</name>
    <dbReference type="NCBI Taxonomy" id="230495"/>
    <lineage>
        <taxon>Bacteria</taxon>
        <taxon>Pseudomonadati</taxon>
        <taxon>Pseudomonadota</taxon>
        <taxon>Gammaproteobacteria</taxon>
        <taxon>Oceanospirillales</taxon>
        <taxon>Saccharospirillaceae</taxon>
        <taxon>Reinekea</taxon>
    </lineage>
</organism>
<accession>A0A4R3HVA2</accession>
<evidence type="ECO:0000313" key="1">
    <source>
        <dbReference type="EMBL" id="TCS37166.1"/>
    </source>
</evidence>
<protein>
    <submittedName>
        <fullName evidence="1">Four helix bundle protein</fullName>
    </submittedName>
</protein>
<name>A0A4R3HVA2_9GAMM</name>
<dbReference type="InterPro" id="IPR036583">
    <property type="entry name" value="23S_rRNA_IVS_sf"/>
</dbReference>
<gene>
    <name evidence="1" type="ORF">BCF53_12025</name>
</gene>
<dbReference type="EMBL" id="SLZR01000020">
    <property type="protein sequence ID" value="TCS37166.1"/>
    <property type="molecule type" value="Genomic_DNA"/>
</dbReference>
<reference evidence="1 2" key="1">
    <citation type="submission" date="2019-03" db="EMBL/GenBank/DDBJ databases">
        <title>Genomic Encyclopedia of Archaeal and Bacterial Type Strains, Phase II (KMG-II): from individual species to whole genera.</title>
        <authorList>
            <person name="Goeker M."/>
        </authorList>
    </citation>
    <scope>NUCLEOTIDE SEQUENCE [LARGE SCALE GENOMIC DNA]</scope>
    <source>
        <strain evidence="1 2">DSM 15388</strain>
    </source>
</reference>
<dbReference type="PANTHER" id="PTHR38471">
    <property type="entry name" value="FOUR HELIX BUNDLE PROTEIN"/>
    <property type="match status" value="1"/>
</dbReference>
<dbReference type="NCBIfam" id="TIGR02436">
    <property type="entry name" value="four helix bundle protein"/>
    <property type="match status" value="1"/>
</dbReference>
<dbReference type="OrthoDB" id="160990at2"/>
<dbReference type="SUPFAM" id="SSF158446">
    <property type="entry name" value="IVS-encoded protein-like"/>
    <property type="match status" value="1"/>
</dbReference>
<dbReference type="RefSeq" id="WP_132703433.1">
    <property type="nucleotide sequence ID" value="NZ_SLZR01000020.1"/>
</dbReference>
<dbReference type="Proteomes" id="UP000295793">
    <property type="component" value="Unassembled WGS sequence"/>
</dbReference>
<evidence type="ECO:0000313" key="2">
    <source>
        <dbReference type="Proteomes" id="UP000295793"/>
    </source>
</evidence>
<dbReference type="InterPro" id="IPR012657">
    <property type="entry name" value="23S_rRNA-intervening_sequence"/>
</dbReference>
<sequence length="115" mass="12978">MLYENLDVWKRSRAMSVAVYKELDNCRNYGFRDQITRSMLSVPSNIAEGCERSSLKERIRFLDIAKGSLGEFKTQAGIGIDAGFLNPNIAAQWLDESSELAKMLSSLIESIRRKG</sequence>
<dbReference type="Gene3D" id="1.20.1440.60">
    <property type="entry name" value="23S rRNA-intervening sequence"/>
    <property type="match status" value="1"/>
</dbReference>
<comment type="caution">
    <text evidence="1">The sequence shown here is derived from an EMBL/GenBank/DDBJ whole genome shotgun (WGS) entry which is preliminary data.</text>
</comment>
<proteinExistence type="predicted"/>
<dbReference type="CDD" id="cd16377">
    <property type="entry name" value="23S_rRNA_IVP_like"/>
    <property type="match status" value="1"/>
</dbReference>